<proteinExistence type="predicted"/>
<dbReference type="GO" id="GO:0003677">
    <property type="term" value="F:DNA binding"/>
    <property type="evidence" value="ECO:0007669"/>
    <property type="project" value="UniProtKB-KW"/>
</dbReference>
<evidence type="ECO:0000256" key="2">
    <source>
        <dbReference type="ARBA" id="ARBA00023082"/>
    </source>
</evidence>
<evidence type="ECO:0000313" key="8">
    <source>
        <dbReference type="EMBL" id="MDQ0363559.1"/>
    </source>
</evidence>
<keyword evidence="1" id="KW-0805">Transcription regulation</keyword>
<comment type="caution">
    <text evidence="8">The sequence shown here is derived from an EMBL/GenBank/DDBJ whole genome shotgun (WGS) entry which is preliminary data.</text>
</comment>
<dbReference type="InterPro" id="IPR007627">
    <property type="entry name" value="RNA_pol_sigma70_r2"/>
</dbReference>
<dbReference type="NCBIfam" id="TIGR02937">
    <property type="entry name" value="sigma70-ECF"/>
    <property type="match status" value="1"/>
</dbReference>
<organism evidence="8 9">
    <name type="scientific">Catenuloplanes indicus</name>
    <dbReference type="NCBI Taxonomy" id="137267"/>
    <lineage>
        <taxon>Bacteria</taxon>
        <taxon>Bacillati</taxon>
        <taxon>Actinomycetota</taxon>
        <taxon>Actinomycetes</taxon>
        <taxon>Micromonosporales</taxon>
        <taxon>Micromonosporaceae</taxon>
        <taxon>Catenuloplanes</taxon>
    </lineage>
</organism>
<dbReference type="Proteomes" id="UP001240236">
    <property type="component" value="Unassembled WGS sequence"/>
</dbReference>
<evidence type="ECO:0000259" key="7">
    <source>
        <dbReference type="Pfam" id="PF04545"/>
    </source>
</evidence>
<dbReference type="InterPro" id="IPR014284">
    <property type="entry name" value="RNA_pol_sigma-70_dom"/>
</dbReference>
<evidence type="ECO:0000256" key="5">
    <source>
        <dbReference type="SAM" id="MobiDB-lite"/>
    </source>
</evidence>
<feature type="domain" description="RNA polymerase sigma-70 region 4" evidence="7">
    <location>
        <begin position="201"/>
        <end position="250"/>
    </location>
</feature>
<dbReference type="InterPro" id="IPR013324">
    <property type="entry name" value="RNA_pol_sigma_r3/r4-like"/>
</dbReference>
<evidence type="ECO:0000256" key="1">
    <source>
        <dbReference type="ARBA" id="ARBA00023015"/>
    </source>
</evidence>
<dbReference type="GO" id="GO:0006352">
    <property type="term" value="P:DNA-templated transcription initiation"/>
    <property type="evidence" value="ECO:0007669"/>
    <property type="project" value="InterPro"/>
</dbReference>
<gene>
    <name evidence="8" type="ORF">J2S42_000228</name>
</gene>
<evidence type="ECO:0000313" key="9">
    <source>
        <dbReference type="Proteomes" id="UP001240236"/>
    </source>
</evidence>
<dbReference type="CDD" id="cd06171">
    <property type="entry name" value="Sigma70_r4"/>
    <property type="match status" value="1"/>
</dbReference>
<dbReference type="PANTHER" id="PTHR30385">
    <property type="entry name" value="SIGMA FACTOR F FLAGELLAR"/>
    <property type="match status" value="1"/>
</dbReference>
<dbReference type="InterPro" id="IPR007630">
    <property type="entry name" value="RNA_pol_sigma70_r4"/>
</dbReference>
<dbReference type="Gene3D" id="1.20.120.1810">
    <property type="match status" value="1"/>
</dbReference>
<dbReference type="RefSeq" id="WP_307234278.1">
    <property type="nucleotide sequence ID" value="NZ_JAUSUZ010000001.1"/>
</dbReference>
<evidence type="ECO:0000256" key="4">
    <source>
        <dbReference type="ARBA" id="ARBA00023163"/>
    </source>
</evidence>
<accession>A0AAE4AV43</accession>
<sequence length="254" mass="27830">MAAPSPALTASGAESPDDRLRRLAGMPSGDALRIELRARVIEDWLPLAERLACRYAGRGEPLEDLRQVAAVALILSVDRFDPGLGVPFAGYATPTITGALKRHFRDTVCRIRIPRRSQELWARLASAGEQLAQREQRTVGLDELTADLGVDLARARTARLEASVQWVGSLDGDRGVPLREMVGAADPGIDGVETRCALRACLAELPARERRIVALRFVSELPQHRIAAEVGLSQMQVSRLLARSMARLRERFLA</sequence>
<dbReference type="EMBL" id="JAUSUZ010000001">
    <property type="protein sequence ID" value="MDQ0363559.1"/>
    <property type="molecule type" value="Genomic_DNA"/>
</dbReference>
<keyword evidence="2" id="KW-0731">Sigma factor</keyword>
<dbReference type="AlphaFoldDB" id="A0AAE4AV43"/>
<dbReference type="Pfam" id="PF04545">
    <property type="entry name" value="Sigma70_r4"/>
    <property type="match status" value="1"/>
</dbReference>
<dbReference type="SUPFAM" id="SSF88946">
    <property type="entry name" value="Sigma2 domain of RNA polymerase sigma factors"/>
    <property type="match status" value="1"/>
</dbReference>
<reference evidence="8 9" key="1">
    <citation type="submission" date="2023-07" db="EMBL/GenBank/DDBJ databases">
        <title>Sequencing the genomes of 1000 actinobacteria strains.</title>
        <authorList>
            <person name="Klenk H.-P."/>
        </authorList>
    </citation>
    <scope>NUCLEOTIDE SEQUENCE [LARGE SCALE GENOMIC DNA]</scope>
    <source>
        <strain evidence="8 9">DSM 44709</strain>
    </source>
</reference>
<dbReference type="Gene3D" id="1.10.10.10">
    <property type="entry name" value="Winged helix-like DNA-binding domain superfamily/Winged helix DNA-binding domain"/>
    <property type="match status" value="2"/>
</dbReference>
<keyword evidence="4" id="KW-0804">Transcription</keyword>
<keyword evidence="9" id="KW-1185">Reference proteome</keyword>
<keyword evidence="3" id="KW-0238">DNA-binding</keyword>
<dbReference type="InterPro" id="IPR036388">
    <property type="entry name" value="WH-like_DNA-bd_sf"/>
</dbReference>
<name>A0AAE4AV43_9ACTN</name>
<dbReference type="PANTHER" id="PTHR30385:SF4">
    <property type="entry name" value="RNA POLYMERASE SIGMA-E FACTOR"/>
    <property type="match status" value="1"/>
</dbReference>
<feature type="domain" description="RNA polymerase sigma-70 region 2" evidence="6">
    <location>
        <begin position="41"/>
        <end position="106"/>
    </location>
</feature>
<dbReference type="Pfam" id="PF04542">
    <property type="entry name" value="Sigma70_r2"/>
    <property type="match status" value="1"/>
</dbReference>
<evidence type="ECO:0000256" key="3">
    <source>
        <dbReference type="ARBA" id="ARBA00023125"/>
    </source>
</evidence>
<evidence type="ECO:0000259" key="6">
    <source>
        <dbReference type="Pfam" id="PF04542"/>
    </source>
</evidence>
<feature type="region of interest" description="Disordered" evidence="5">
    <location>
        <begin position="1"/>
        <end position="20"/>
    </location>
</feature>
<protein>
    <submittedName>
        <fullName evidence="8">RNA polymerase sigma-B factor</fullName>
    </submittedName>
</protein>
<dbReference type="GO" id="GO:0016987">
    <property type="term" value="F:sigma factor activity"/>
    <property type="evidence" value="ECO:0007669"/>
    <property type="project" value="UniProtKB-KW"/>
</dbReference>
<dbReference type="InterPro" id="IPR013325">
    <property type="entry name" value="RNA_pol_sigma_r2"/>
</dbReference>
<dbReference type="SUPFAM" id="SSF88659">
    <property type="entry name" value="Sigma3 and sigma4 domains of RNA polymerase sigma factors"/>
    <property type="match status" value="1"/>
</dbReference>